<name>A0A7W4Z812_9GAMM</name>
<dbReference type="RefSeq" id="WP_183457573.1">
    <property type="nucleotide sequence ID" value="NZ_JACHWZ010000004.1"/>
</dbReference>
<dbReference type="PANTHER" id="PTHR13615">
    <property type="entry name" value="GLYCOSYLTRANSFERASE-LIKE 1"/>
    <property type="match status" value="1"/>
</dbReference>
<evidence type="ECO:0000256" key="5">
    <source>
        <dbReference type="ARBA" id="ARBA00044539"/>
    </source>
</evidence>
<evidence type="ECO:0000313" key="10">
    <source>
        <dbReference type="Proteomes" id="UP000535937"/>
    </source>
</evidence>
<dbReference type="SUPFAM" id="SSF53756">
    <property type="entry name" value="UDP-Glycosyltransferase/glycogen phosphorylase"/>
    <property type="match status" value="1"/>
</dbReference>
<dbReference type="PANTHER" id="PTHR13615:SF3">
    <property type="entry name" value="GLYCOSYLTRANSFERASE-LIKE DOMAIN-CONTAINING PROTEIN 1"/>
    <property type="match status" value="1"/>
</dbReference>
<accession>A0A7W4Z812</accession>
<evidence type="ECO:0000256" key="3">
    <source>
        <dbReference type="ARBA" id="ARBA00022679"/>
    </source>
</evidence>
<comment type="caution">
    <text evidence="9">The sequence shown here is derived from an EMBL/GenBank/DDBJ whole genome shotgun (WGS) entry which is preliminary data.</text>
</comment>
<dbReference type="Proteomes" id="UP000535937">
    <property type="component" value="Unassembled WGS sequence"/>
</dbReference>
<sequence length="367" mass="41127">MKVLLLSAYDADSHKRWREGLVAAIPEWQWTVLTLPPRYFSWRIRGNSLSWGRGEAAETLSRPWDLIVVTSMTDLSALRGLVPQIAAVPTAVYFHENQFAYPSTADAFTSVEPQLLNIYTALSGNLLLFNSDYNRRTLLEGAQELLGRFPDCVPPDLCPEIADKSRVLPVPLETEVFAGPGARPDKPTFIWNHRWEHDKGPDILLAALRRFAQHQLPFTLHLVGQQFRRQPAEFARIRKLLQKHNALGAWGYRQDGAEYRRLLRESHAVLSTARHDFQGLAVLEAVAAGCQPLVPDSLAYPEWFGRGGYHFPEDTESCAANLSRAMFECANRIGCGEPLPVPDVSDLSWQNLAGEYRSLLAGLVGSL</sequence>
<feature type="domain" description="Glycosyl transferase family 1" evidence="7">
    <location>
        <begin position="178"/>
        <end position="314"/>
    </location>
</feature>
<organism evidence="9 10">
    <name type="scientific">Microbulbifer rhizosphaerae</name>
    <dbReference type="NCBI Taxonomy" id="1562603"/>
    <lineage>
        <taxon>Bacteria</taxon>
        <taxon>Pseudomonadati</taxon>
        <taxon>Pseudomonadota</taxon>
        <taxon>Gammaproteobacteria</taxon>
        <taxon>Cellvibrionales</taxon>
        <taxon>Microbulbiferaceae</taxon>
        <taxon>Microbulbifer</taxon>
    </lineage>
</organism>
<dbReference type="AlphaFoldDB" id="A0A7W4Z812"/>
<dbReference type="InterPro" id="IPR001296">
    <property type="entry name" value="Glyco_trans_1"/>
</dbReference>
<protein>
    <recommendedName>
        <fullName evidence="5">tRNA-queuosine alpha-mannosyltransferase</fullName>
        <ecNumber evidence="4">2.4.1.110</ecNumber>
    </recommendedName>
</protein>
<keyword evidence="3 9" id="KW-0808">Transferase</keyword>
<dbReference type="Pfam" id="PF00534">
    <property type="entry name" value="Glycos_transf_1"/>
    <property type="match status" value="1"/>
</dbReference>
<evidence type="ECO:0000256" key="1">
    <source>
        <dbReference type="ARBA" id="ARBA00009481"/>
    </source>
</evidence>
<comment type="catalytic activity">
    <reaction evidence="6">
        <text>queuosine(34) in tRNA(Asp) + GDP-alpha-D-mannose = O-4''-alpha-D-mannosylqueuosine(34) in tRNA(Asp) + GDP + H(+)</text>
        <dbReference type="Rhea" id="RHEA:12885"/>
        <dbReference type="Rhea" id="RHEA-COMP:18572"/>
        <dbReference type="Rhea" id="RHEA-COMP:18581"/>
        <dbReference type="ChEBI" id="CHEBI:15378"/>
        <dbReference type="ChEBI" id="CHEBI:57527"/>
        <dbReference type="ChEBI" id="CHEBI:58189"/>
        <dbReference type="ChEBI" id="CHEBI:194431"/>
        <dbReference type="ChEBI" id="CHEBI:194442"/>
        <dbReference type="EC" id="2.4.1.110"/>
    </reaction>
    <physiologicalReaction direction="left-to-right" evidence="6">
        <dbReference type="Rhea" id="RHEA:12886"/>
    </physiologicalReaction>
</comment>
<dbReference type="InterPro" id="IPR022701">
    <property type="entry name" value="QTMAN_N"/>
</dbReference>
<dbReference type="EMBL" id="JACHWZ010000004">
    <property type="protein sequence ID" value="MBB3060313.1"/>
    <property type="molecule type" value="Genomic_DNA"/>
</dbReference>
<comment type="similarity">
    <text evidence="1">Belongs to the glycosyltransferase group 1 family. Glycosyltransferase 4 subfamily.</text>
</comment>
<evidence type="ECO:0000256" key="4">
    <source>
        <dbReference type="ARBA" id="ARBA00044517"/>
    </source>
</evidence>
<dbReference type="InterPro" id="IPR051862">
    <property type="entry name" value="GT-like_domain_containing_1"/>
</dbReference>
<dbReference type="Pfam" id="PF12038">
    <property type="entry name" value="QTMAN_N"/>
    <property type="match status" value="1"/>
</dbReference>
<evidence type="ECO:0000259" key="8">
    <source>
        <dbReference type="Pfam" id="PF12038"/>
    </source>
</evidence>
<reference evidence="9 10" key="1">
    <citation type="submission" date="2020-08" db="EMBL/GenBank/DDBJ databases">
        <title>Genomic Encyclopedia of Type Strains, Phase III (KMG-III): the genomes of soil and plant-associated and newly described type strains.</title>
        <authorList>
            <person name="Whitman W."/>
        </authorList>
    </citation>
    <scope>NUCLEOTIDE SEQUENCE [LARGE SCALE GENOMIC DNA]</scope>
    <source>
        <strain evidence="9 10">CECT 8799</strain>
    </source>
</reference>
<evidence type="ECO:0000313" key="9">
    <source>
        <dbReference type="EMBL" id="MBB3060313.1"/>
    </source>
</evidence>
<keyword evidence="2" id="KW-0328">Glycosyltransferase</keyword>
<dbReference type="GO" id="GO:0016438">
    <property type="term" value="F:tRNA-queuosine(34) beta-mannosyltransferase activity"/>
    <property type="evidence" value="ECO:0007669"/>
    <property type="project" value="UniProtKB-EC"/>
</dbReference>
<dbReference type="EC" id="2.4.1.110" evidence="4"/>
<dbReference type="Gene3D" id="3.40.50.2000">
    <property type="entry name" value="Glycogen Phosphorylase B"/>
    <property type="match status" value="1"/>
</dbReference>
<evidence type="ECO:0000256" key="2">
    <source>
        <dbReference type="ARBA" id="ARBA00022676"/>
    </source>
</evidence>
<keyword evidence="10" id="KW-1185">Reference proteome</keyword>
<proteinExistence type="inferred from homology"/>
<evidence type="ECO:0000259" key="7">
    <source>
        <dbReference type="Pfam" id="PF00534"/>
    </source>
</evidence>
<feature type="domain" description="tRNA-queuosine alpha-mannosyltransferase N-terminal" evidence="8">
    <location>
        <begin position="2"/>
        <end position="172"/>
    </location>
</feature>
<gene>
    <name evidence="9" type="ORF">FHS09_001128</name>
</gene>
<evidence type="ECO:0000256" key="6">
    <source>
        <dbReference type="ARBA" id="ARBA00048439"/>
    </source>
</evidence>